<feature type="transmembrane region" description="Helical" evidence="1">
    <location>
        <begin position="21"/>
        <end position="40"/>
    </location>
</feature>
<comment type="caution">
    <text evidence="2">The sequence shown here is derived from an EMBL/GenBank/DDBJ whole genome shotgun (WGS) entry which is preliminary data.</text>
</comment>
<dbReference type="EMBL" id="QQAV01000010">
    <property type="protein sequence ID" value="RDI20677.1"/>
    <property type="molecule type" value="Genomic_DNA"/>
</dbReference>
<dbReference type="OrthoDB" id="5496259at2"/>
<organism evidence="2 3">
    <name type="scientific">Pseudacidovorax intermedius</name>
    <dbReference type="NCBI Taxonomy" id="433924"/>
    <lineage>
        <taxon>Bacteria</taxon>
        <taxon>Pseudomonadati</taxon>
        <taxon>Pseudomonadota</taxon>
        <taxon>Betaproteobacteria</taxon>
        <taxon>Burkholderiales</taxon>
        <taxon>Comamonadaceae</taxon>
        <taxon>Pseudacidovorax</taxon>
    </lineage>
</organism>
<evidence type="ECO:0000256" key="1">
    <source>
        <dbReference type="SAM" id="Phobius"/>
    </source>
</evidence>
<dbReference type="Proteomes" id="UP000255265">
    <property type="component" value="Unassembled WGS sequence"/>
</dbReference>
<dbReference type="AlphaFoldDB" id="A0A370F825"/>
<evidence type="ECO:0000313" key="3">
    <source>
        <dbReference type="Proteomes" id="UP000255265"/>
    </source>
</evidence>
<name>A0A370F825_9BURK</name>
<dbReference type="InterPro" id="IPR032092">
    <property type="entry name" value="PilW"/>
</dbReference>
<proteinExistence type="predicted"/>
<protein>
    <submittedName>
        <fullName evidence="2">Tfp pilus assembly protein PilW</fullName>
    </submittedName>
</protein>
<sequence length="310" mass="33060">MPSEHHRHARHRQAGTSLVELLLSSAIGLALVLLAVQIYVSTGQPVRRVAAQVQLHSDGAMTLQLLAQQVRLVGLSELDDQGTPHFQGLAVRGCAGAFAETGAAFDALACKASTGDARPHAFAIRHQADAHVTVPVGTDQPSNCVLEGIAAWATSSADGALRYALADQRYFIEPDEDGVPTLYCRGMRDAGVMGSKQALASQVEDMRVLYAVTRLPDGSEPQPAQVTAYVRADDDALGAAAERWRRVIGMSLCIVVRSASPVAGAQQMPESYLDCDGQPQQAPDGRLRRSFRTTVFFHALRPALNAGTSP</sequence>
<keyword evidence="1" id="KW-1133">Transmembrane helix</keyword>
<accession>A0A370F825</accession>
<dbReference type="GO" id="GO:0043683">
    <property type="term" value="P:type IV pilus assembly"/>
    <property type="evidence" value="ECO:0007669"/>
    <property type="project" value="InterPro"/>
</dbReference>
<keyword evidence="1" id="KW-0472">Membrane</keyword>
<evidence type="ECO:0000313" key="2">
    <source>
        <dbReference type="EMBL" id="RDI20677.1"/>
    </source>
</evidence>
<keyword evidence="1" id="KW-0812">Transmembrane</keyword>
<keyword evidence="3" id="KW-1185">Reference proteome</keyword>
<gene>
    <name evidence="2" type="ORF">DFR41_11083</name>
</gene>
<dbReference type="Pfam" id="PF16074">
    <property type="entry name" value="PilW"/>
    <property type="match status" value="1"/>
</dbReference>
<reference evidence="2 3" key="1">
    <citation type="submission" date="2018-07" db="EMBL/GenBank/DDBJ databases">
        <title>Genomic Encyclopedia of Type Strains, Phase IV (KMG-IV): sequencing the most valuable type-strain genomes for metagenomic binning, comparative biology and taxonomic classification.</title>
        <authorList>
            <person name="Goeker M."/>
        </authorList>
    </citation>
    <scope>NUCLEOTIDE SEQUENCE [LARGE SCALE GENOMIC DNA]</scope>
    <source>
        <strain evidence="2 3">DSM 21352</strain>
    </source>
</reference>